<dbReference type="VEuPathDB" id="TriTrypDB:LDHU3_12.1140"/>
<dbReference type="VEuPathDB" id="TriTrypDB:LDHU3_12.1070"/>
<reference evidence="3" key="1">
    <citation type="submission" date="2019-02" db="EMBL/GenBank/DDBJ databases">
        <title>FDA dAtabase for Regulatory Grade micrObial Sequences (FDA-ARGOS): Supporting development and validation of Infectious Disease Dx tests.</title>
        <authorList>
            <person name="Duncan R."/>
            <person name="Fisher C."/>
            <person name="Tallon L."/>
            <person name="Sadzewicz L."/>
            <person name="Sengamalay N."/>
            <person name="Ott S."/>
            <person name="Godinez A."/>
            <person name="Nagaraj S."/>
            <person name="Vavikolanu K."/>
            <person name="Vyas G."/>
            <person name="Nadendla S."/>
            <person name="Aluvathingal J."/>
            <person name="Sichtig H."/>
        </authorList>
    </citation>
    <scope>NUCLEOTIDE SEQUENCE [LARGE SCALE GENOMIC DNA]</scope>
    <source>
        <strain evidence="3">FDAARGOS_360</strain>
    </source>
</reference>
<dbReference type="VEuPathDB" id="TriTrypDB:LDHU3_12.1270"/>
<name>A0A504XAS8_LEIDO</name>
<evidence type="ECO:0000256" key="1">
    <source>
        <dbReference type="SAM" id="MobiDB-lite"/>
    </source>
</evidence>
<organism evidence="2 3">
    <name type="scientific">Leishmania donovani</name>
    <dbReference type="NCBI Taxonomy" id="5661"/>
    <lineage>
        <taxon>Eukaryota</taxon>
        <taxon>Discoba</taxon>
        <taxon>Euglenozoa</taxon>
        <taxon>Kinetoplastea</taxon>
        <taxon>Metakinetoplastina</taxon>
        <taxon>Trypanosomatida</taxon>
        <taxon>Trypanosomatidae</taxon>
        <taxon>Leishmaniinae</taxon>
        <taxon>Leishmania</taxon>
    </lineage>
</organism>
<dbReference type="AlphaFoldDB" id="A0A504XAS8"/>
<sequence>MLRCAPSKLFRATPLLRVWAAEEDDSSAPRTTFRNVRPGRLLRLWRQMRHRAWILYAWDEEWVSPMQEGYLHQQRLEQVCFAPLSAYGMVPGSYCDPLLYNTKSTSPFRWHVANVQGDIVGHWYMDADELFRIKDWQPRNPDDPLEMFPRPPQMLLRWDESVDEHGNRAFRYRYDYDMMGPTGKWEAYPRYPFSHLYHGGPDQHGRAEGYGFQQGHLLRCDEAEEEVLRRIMEGEDREWEMVKRTEAVQEPWSYPGKIRPRDFEGAVERAKARFRERVRHGKETDPSEDPEYDLAQASEYVEPRDGRRAEWRHLWASGRKPGESLPFQVTFNDGLCFEENEGGPPAHPAAHYEATPKGAPHGRYEDADAAAARAAEAAHKAACEQSLSEAMERHRRLFGDTSGEPSGPRAPLPTAEACAAGGAFLSAPRTPHTGCGELEDSVAGAWSDGGLCRPPGQLLARVCAGALDERWQCVPCGRDGGRSHAWRAAAVWVAEAPARCSTMGWPHARLLLRRQSRPRICCRAALLLTLAANGAVRASAGAGGDPRRCGGAAAVHEQCAAWKKWIGNDFCAWEYIKCYSSAVSLWMDSVDYAGSLPEMPADVDYTNVVITSMTSLVSLWLEGCERVTGTLPASWSSMTSLSDLNLHGTQVSGSLPPQWSSMTSLATLSLRLTKVSGSLPPQWSSMTSLTLLDLQGAKVSGSLPSEWSGMKSAEVLKLQDCDLSGSLPSSWSAMPKLREVLLSGNHFCGCVPESWDRKAGLSVDIEDEHKGSKCKLGNQCRPKATPTPAPETECEVDGCEVCEGDSAARCARCREGYFLTSEKTCRADRDGGVAAARDSTHRWSCALCCEALVSVPSLPCRRNRAATTAATLPRRTVPPDADAGPAELTSAAAASCRDAEACATTGDADALLLPAPRLDRPAVGWAPLPWRRAMGAGVVRLPHPRHGRALPCFVVRDPVACAVARPRTPTLPCPAYASSPLLWEVRAHAPPSGFARSWLVKGRAVPSTVGAGELLAARPLDLTFSALHELLGDAQRCDRVARTFMPAAGLHRAGGMAFSARATATAAAARPRRRWRGLAVAEVRVCAADGELSAWSGADGTHVGCGGPHGWTADPRSRPAASSMCSATPHGGLAGHSDGVLRRLCEAREVGGSASAQTASCDAPADSRHAVHHRPSESVAYVPVRLHAALAVACGLADPAAAPACSPTAAA</sequence>
<dbReference type="VEuPathDB" id="TriTrypDB:LdCL_050017500"/>
<protein>
    <submittedName>
        <fullName evidence="2">Uncharacterized protein</fullName>
    </submittedName>
</protein>
<dbReference type="PANTHER" id="PTHR36219">
    <property type="entry name" value="WW DOMAIN-CONTAINING PROTEIN"/>
    <property type="match status" value="1"/>
</dbReference>
<dbReference type="VEuPathDB" id="TriTrypDB:LdBPK_051210.1"/>
<comment type="caution">
    <text evidence="2">The sequence shown here is derived from an EMBL/GenBank/DDBJ whole genome shotgun (WGS) entry which is preliminary data.</text>
</comment>
<dbReference type="SUPFAM" id="SSF52058">
    <property type="entry name" value="L domain-like"/>
    <property type="match status" value="1"/>
</dbReference>
<dbReference type="InterPro" id="IPR032675">
    <property type="entry name" value="LRR_dom_sf"/>
</dbReference>
<proteinExistence type="predicted"/>
<dbReference type="Proteomes" id="UP000318821">
    <property type="component" value="Unassembled WGS sequence"/>
</dbReference>
<dbReference type="VEuPathDB" id="TriTrypDB:LdBPK_120661.1"/>
<gene>
    <name evidence="2" type="ORF">CGC20_23660</name>
</gene>
<dbReference type="VEuPathDB" id="TriTrypDB:LdCL_120018600"/>
<feature type="region of interest" description="Disordered" evidence="1">
    <location>
        <begin position="278"/>
        <end position="301"/>
    </location>
</feature>
<dbReference type="Gene3D" id="3.80.10.10">
    <property type="entry name" value="Ribonuclease Inhibitor"/>
    <property type="match status" value="1"/>
</dbReference>
<dbReference type="PANTHER" id="PTHR36219:SF1">
    <property type="entry name" value="WW DOMAIN-CONTAINING PROTEIN"/>
    <property type="match status" value="1"/>
</dbReference>
<evidence type="ECO:0000313" key="3">
    <source>
        <dbReference type="Proteomes" id="UP000318821"/>
    </source>
</evidence>
<dbReference type="VEuPathDB" id="TriTrypDB:LDHU3_12.1170"/>
<dbReference type="EMBL" id="RHLD01000031">
    <property type="protein sequence ID" value="TPP44209.1"/>
    <property type="molecule type" value="Genomic_DNA"/>
</dbReference>
<accession>A0A504XAS8</accession>
<evidence type="ECO:0000313" key="2">
    <source>
        <dbReference type="EMBL" id="TPP44209.1"/>
    </source>
</evidence>
<dbReference type="VEuPathDB" id="TriTrypDB:LdCL_120018000"/>